<evidence type="ECO:0000256" key="1">
    <source>
        <dbReference type="SAM" id="MobiDB-lite"/>
    </source>
</evidence>
<feature type="transmembrane region" description="Helical" evidence="2">
    <location>
        <begin position="125"/>
        <end position="146"/>
    </location>
</feature>
<evidence type="ECO:0000313" key="3">
    <source>
        <dbReference type="EMBL" id="SCL59241.1"/>
    </source>
</evidence>
<dbReference type="Proteomes" id="UP000199343">
    <property type="component" value="Unassembled WGS sequence"/>
</dbReference>
<feature type="compositionally biased region" description="Low complexity" evidence="1">
    <location>
        <begin position="205"/>
        <end position="245"/>
    </location>
</feature>
<reference evidence="3 4" key="1">
    <citation type="submission" date="2016-06" db="EMBL/GenBank/DDBJ databases">
        <authorList>
            <person name="Kjaerup R.B."/>
            <person name="Dalgaard T.S."/>
            <person name="Juul-Madsen H.R."/>
        </authorList>
    </citation>
    <scope>NUCLEOTIDE SEQUENCE [LARGE SCALE GENOMIC DNA]</scope>
    <source>
        <strain evidence="3 4">DSM 43363</strain>
    </source>
</reference>
<evidence type="ECO:0000256" key="2">
    <source>
        <dbReference type="SAM" id="Phobius"/>
    </source>
</evidence>
<accession>A0A1C6UYZ4</accession>
<keyword evidence="2" id="KW-1133">Transmembrane helix</keyword>
<proteinExistence type="predicted"/>
<feature type="compositionally biased region" description="Basic and acidic residues" evidence="1">
    <location>
        <begin position="159"/>
        <end position="176"/>
    </location>
</feature>
<organism evidence="3 4">
    <name type="scientific">Micromonospora peucetia</name>
    <dbReference type="NCBI Taxonomy" id="47871"/>
    <lineage>
        <taxon>Bacteria</taxon>
        <taxon>Bacillati</taxon>
        <taxon>Actinomycetota</taxon>
        <taxon>Actinomycetes</taxon>
        <taxon>Micromonosporales</taxon>
        <taxon>Micromonosporaceae</taxon>
        <taxon>Micromonospora</taxon>
    </lineage>
</organism>
<dbReference type="EMBL" id="FMIC01000002">
    <property type="protein sequence ID" value="SCL59241.1"/>
    <property type="molecule type" value="Genomic_DNA"/>
</dbReference>
<feature type="compositionally biased region" description="Polar residues" evidence="1">
    <location>
        <begin position="280"/>
        <end position="289"/>
    </location>
</feature>
<gene>
    <name evidence="3" type="ORF">GA0070608_2110</name>
</gene>
<evidence type="ECO:0000313" key="4">
    <source>
        <dbReference type="Proteomes" id="UP000199343"/>
    </source>
</evidence>
<dbReference type="STRING" id="47871.GA0070608_2110"/>
<feature type="region of interest" description="Disordered" evidence="1">
    <location>
        <begin position="150"/>
        <end position="289"/>
    </location>
</feature>
<keyword evidence="2" id="KW-0812">Transmembrane</keyword>
<dbReference type="AlphaFoldDB" id="A0A1C6UYZ4"/>
<protein>
    <submittedName>
        <fullName evidence="3">Uncharacterized protein</fullName>
    </submittedName>
</protein>
<name>A0A1C6UYZ4_9ACTN</name>
<keyword evidence="2" id="KW-0472">Membrane</keyword>
<sequence>MFGIGRRKTQGQLAKVELNQGLGHLRQAATYAAKGAGATVGPRVQAARGAVAPTAVLVRDRASSGLASTVAALAPLALAVRKAQAEAAGKAVTGRKAVAAKQAAATRKVKAKNMKASRKKNSRRGGSMMTGLLAAGAVAGVAAMAMRRRREQQEWTEYDPTRGKLEPMRDEVDSIEIRTPVTDASTMPSGSAVAGGPTGAGSSGAAGSSAVAGSSTGARSSAVAGGPTGAGSSTVAGGGSASTPGKQPTVHATDKVPSMAEGAKDTSGRPAVDLTEALTKGTTRTNGRR</sequence>